<keyword evidence="4" id="KW-1185">Reference proteome</keyword>
<accession>A0A2V3IVQ3</accession>
<protein>
    <submittedName>
        <fullName evidence="3">Uncharacterized protein</fullName>
    </submittedName>
</protein>
<dbReference type="EMBL" id="NBIV01000042">
    <property type="protein sequence ID" value="PXF46214.1"/>
    <property type="molecule type" value="Genomic_DNA"/>
</dbReference>
<feature type="coiled-coil region" evidence="1">
    <location>
        <begin position="204"/>
        <end position="238"/>
    </location>
</feature>
<dbReference type="Proteomes" id="UP000247409">
    <property type="component" value="Unassembled WGS sequence"/>
</dbReference>
<sequence>MLLPTSELLRQPIHPPVSSSAAPPPPPLDSSHIPSHRLPSYEDDKHVLSTPRRRATNSDSFVHAAEHGARAQSVLDTANGRVFEAYQLGKTIVASSKLYANQRRSNRLLPGGSDSTTAACYMIGGTSDETLATLLKRISPCDPREERCKAVERVLKDKTRGAICALNGENPREARADNLAAVRICETVADILVAYLSRRLIDSREELLDKLSRHEATIKQLRDELSAERKRREAGERECWCKGSAEKNQPSAAISGMTNANINAPHAMADLHTFERDKLLVGRGYLSSSGFRSHASGGHSLADAVEKVSTNNTLFVLETTDAQKAARGDKVNQ</sequence>
<dbReference type="OrthoDB" id="10376639at2759"/>
<keyword evidence="1" id="KW-0175">Coiled coil</keyword>
<proteinExistence type="predicted"/>
<name>A0A2V3IVQ3_9FLOR</name>
<evidence type="ECO:0000313" key="4">
    <source>
        <dbReference type="Proteomes" id="UP000247409"/>
    </source>
</evidence>
<organism evidence="3 4">
    <name type="scientific">Gracilariopsis chorda</name>
    <dbReference type="NCBI Taxonomy" id="448386"/>
    <lineage>
        <taxon>Eukaryota</taxon>
        <taxon>Rhodophyta</taxon>
        <taxon>Florideophyceae</taxon>
        <taxon>Rhodymeniophycidae</taxon>
        <taxon>Gracilariales</taxon>
        <taxon>Gracilariaceae</taxon>
        <taxon>Gracilariopsis</taxon>
    </lineage>
</organism>
<feature type="region of interest" description="Disordered" evidence="2">
    <location>
        <begin position="1"/>
        <end position="58"/>
    </location>
</feature>
<evidence type="ECO:0000256" key="2">
    <source>
        <dbReference type="SAM" id="MobiDB-lite"/>
    </source>
</evidence>
<dbReference type="AlphaFoldDB" id="A0A2V3IVQ3"/>
<evidence type="ECO:0000313" key="3">
    <source>
        <dbReference type="EMBL" id="PXF46214.1"/>
    </source>
</evidence>
<gene>
    <name evidence="3" type="ORF">BWQ96_03999</name>
</gene>
<comment type="caution">
    <text evidence="3">The sequence shown here is derived from an EMBL/GenBank/DDBJ whole genome shotgun (WGS) entry which is preliminary data.</text>
</comment>
<reference evidence="3 4" key="1">
    <citation type="journal article" date="2018" name="Mol. Biol. Evol.">
        <title>Analysis of the draft genome of the red seaweed Gracilariopsis chorda provides insights into genome size evolution in Rhodophyta.</title>
        <authorList>
            <person name="Lee J."/>
            <person name="Yang E.C."/>
            <person name="Graf L."/>
            <person name="Yang J.H."/>
            <person name="Qiu H."/>
            <person name="Zel Zion U."/>
            <person name="Chan C.X."/>
            <person name="Stephens T.G."/>
            <person name="Weber A.P.M."/>
            <person name="Boo G.H."/>
            <person name="Boo S.M."/>
            <person name="Kim K.M."/>
            <person name="Shin Y."/>
            <person name="Jung M."/>
            <person name="Lee S.J."/>
            <person name="Yim H.S."/>
            <person name="Lee J.H."/>
            <person name="Bhattacharya D."/>
            <person name="Yoon H.S."/>
        </authorList>
    </citation>
    <scope>NUCLEOTIDE SEQUENCE [LARGE SCALE GENOMIC DNA]</scope>
    <source>
        <strain evidence="3 4">SKKU-2015</strain>
        <tissue evidence="3">Whole body</tissue>
    </source>
</reference>
<evidence type="ECO:0000256" key="1">
    <source>
        <dbReference type="SAM" id="Coils"/>
    </source>
</evidence>